<dbReference type="RefSeq" id="WP_126703231.1">
    <property type="nucleotide sequence ID" value="NZ_CP034593.1"/>
</dbReference>
<feature type="region of interest" description="Disordered" evidence="1">
    <location>
        <begin position="60"/>
        <end position="98"/>
    </location>
</feature>
<dbReference type="AlphaFoldDB" id="A0A3Q9G3C9"/>
<dbReference type="KEGG" id="flh:EJ997_02760"/>
<evidence type="ECO:0000313" key="3">
    <source>
        <dbReference type="Proteomes" id="UP000280344"/>
    </source>
</evidence>
<reference evidence="2 3" key="1">
    <citation type="submission" date="2018-12" db="EMBL/GenBank/DDBJ databases">
        <title>Complete genome sequence of Flaviflexus sp. H23T48.</title>
        <authorList>
            <person name="Bae J.-W."/>
            <person name="Lee J.-Y."/>
        </authorList>
    </citation>
    <scope>NUCLEOTIDE SEQUENCE [LARGE SCALE GENOMIC DNA]</scope>
    <source>
        <strain evidence="2 3">H23T48</strain>
    </source>
</reference>
<sequence length="98" mass="11017">MIEPRTALDRLIGALEAFHDTAAHTQDPDADSVLEATDNLADAYVLYDDAVYTSYGIELPLDVYGDDDDDDDDDDDYLDDDDDDDFDFDEDDLEPLDD</sequence>
<gene>
    <name evidence="2" type="ORF">EJ997_02760</name>
</gene>
<proteinExistence type="predicted"/>
<evidence type="ECO:0000313" key="2">
    <source>
        <dbReference type="EMBL" id="AZQ76423.1"/>
    </source>
</evidence>
<dbReference type="Proteomes" id="UP000280344">
    <property type="component" value="Chromosome"/>
</dbReference>
<dbReference type="EMBL" id="CP034593">
    <property type="protein sequence ID" value="AZQ76423.1"/>
    <property type="molecule type" value="Genomic_DNA"/>
</dbReference>
<feature type="compositionally biased region" description="Acidic residues" evidence="1">
    <location>
        <begin position="64"/>
        <end position="98"/>
    </location>
</feature>
<dbReference type="OrthoDB" id="3268659at2"/>
<accession>A0A3Q9G3C9</accession>
<evidence type="ECO:0000256" key="1">
    <source>
        <dbReference type="SAM" id="MobiDB-lite"/>
    </source>
</evidence>
<name>A0A3Q9G3C9_9ACTO</name>
<protein>
    <submittedName>
        <fullName evidence="2">DNA primase</fullName>
    </submittedName>
</protein>
<keyword evidence="3" id="KW-1185">Reference proteome</keyword>
<organism evidence="2 3">
    <name type="scientific">Flaviflexus ciconiae</name>
    <dbReference type="NCBI Taxonomy" id="2496867"/>
    <lineage>
        <taxon>Bacteria</taxon>
        <taxon>Bacillati</taxon>
        <taxon>Actinomycetota</taxon>
        <taxon>Actinomycetes</taxon>
        <taxon>Actinomycetales</taxon>
        <taxon>Actinomycetaceae</taxon>
        <taxon>Flaviflexus</taxon>
    </lineage>
</organism>